<evidence type="ECO:0000256" key="2">
    <source>
        <dbReference type="ARBA" id="ARBA00012438"/>
    </source>
</evidence>
<evidence type="ECO:0000256" key="9">
    <source>
        <dbReference type="SAM" id="Coils"/>
    </source>
</evidence>
<dbReference type="InterPro" id="IPR036097">
    <property type="entry name" value="HisK_dim/P_sf"/>
</dbReference>
<dbReference type="Pfam" id="PF00512">
    <property type="entry name" value="HisKA"/>
    <property type="match status" value="1"/>
</dbReference>
<evidence type="ECO:0000256" key="7">
    <source>
        <dbReference type="ARBA" id="ARBA00022840"/>
    </source>
</evidence>
<dbReference type="EMBL" id="PVNL01000192">
    <property type="protein sequence ID" value="PRP90393.1"/>
    <property type="molecule type" value="Genomic_DNA"/>
</dbReference>
<dbReference type="PROSITE" id="PS50109">
    <property type="entry name" value="HIS_KIN"/>
    <property type="match status" value="1"/>
</dbReference>
<comment type="caution">
    <text evidence="12">The sequence shown here is derived from an EMBL/GenBank/DDBJ whole genome shotgun (WGS) entry which is preliminary data.</text>
</comment>
<evidence type="ECO:0000313" key="13">
    <source>
        <dbReference type="Proteomes" id="UP000238823"/>
    </source>
</evidence>
<accession>A0A2S9XC05</accession>
<dbReference type="NCBIfam" id="TIGR00229">
    <property type="entry name" value="sensory_box"/>
    <property type="match status" value="2"/>
</dbReference>
<evidence type="ECO:0000256" key="6">
    <source>
        <dbReference type="ARBA" id="ARBA00022777"/>
    </source>
</evidence>
<dbReference type="SUPFAM" id="SSF55785">
    <property type="entry name" value="PYP-like sensor domain (PAS domain)"/>
    <property type="match status" value="3"/>
</dbReference>
<dbReference type="Proteomes" id="UP000238823">
    <property type="component" value="Unassembled WGS sequence"/>
</dbReference>
<dbReference type="PANTHER" id="PTHR43065">
    <property type="entry name" value="SENSOR HISTIDINE KINASE"/>
    <property type="match status" value="1"/>
</dbReference>
<keyword evidence="8" id="KW-0902">Two-component regulatory system</keyword>
<dbReference type="PRINTS" id="PR00344">
    <property type="entry name" value="BCTRLSENSOR"/>
</dbReference>
<feature type="domain" description="Histidine kinase" evidence="11">
    <location>
        <begin position="474"/>
        <end position="694"/>
    </location>
</feature>
<keyword evidence="6 12" id="KW-0418">Kinase</keyword>
<dbReference type="CDD" id="cd00082">
    <property type="entry name" value="HisKA"/>
    <property type="match status" value="1"/>
</dbReference>
<keyword evidence="7" id="KW-0067">ATP-binding</keyword>
<dbReference type="GO" id="GO:0005524">
    <property type="term" value="F:ATP binding"/>
    <property type="evidence" value="ECO:0007669"/>
    <property type="project" value="UniProtKB-KW"/>
</dbReference>
<dbReference type="InterPro" id="IPR003594">
    <property type="entry name" value="HATPase_dom"/>
</dbReference>
<dbReference type="SMART" id="SM00388">
    <property type="entry name" value="HisKA"/>
    <property type="match status" value="1"/>
</dbReference>
<evidence type="ECO:0000256" key="1">
    <source>
        <dbReference type="ARBA" id="ARBA00000085"/>
    </source>
</evidence>
<keyword evidence="3" id="KW-0597">Phosphoprotein</keyword>
<dbReference type="SMART" id="SM00387">
    <property type="entry name" value="HATPase_c"/>
    <property type="match status" value="1"/>
</dbReference>
<evidence type="ECO:0000256" key="8">
    <source>
        <dbReference type="ARBA" id="ARBA00023012"/>
    </source>
</evidence>
<dbReference type="Gene3D" id="1.10.287.130">
    <property type="match status" value="1"/>
</dbReference>
<evidence type="ECO:0000256" key="10">
    <source>
        <dbReference type="SAM" id="MobiDB-lite"/>
    </source>
</evidence>
<feature type="region of interest" description="Disordered" evidence="10">
    <location>
        <begin position="25"/>
        <end position="47"/>
    </location>
</feature>
<dbReference type="Pfam" id="PF08448">
    <property type="entry name" value="PAS_4"/>
    <property type="match status" value="2"/>
</dbReference>
<evidence type="ECO:0000259" key="11">
    <source>
        <dbReference type="PROSITE" id="PS50109"/>
    </source>
</evidence>
<dbReference type="SUPFAM" id="SSF47384">
    <property type="entry name" value="Homodimeric domain of signal transducing histidine kinase"/>
    <property type="match status" value="1"/>
</dbReference>
<protein>
    <recommendedName>
        <fullName evidence="2">histidine kinase</fullName>
        <ecNumber evidence="2">2.7.13.3</ecNumber>
    </recommendedName>
</protein>
<keyword evidence="9" id="KW-0175">Coiled coil</keyword>
<gene>
    <name evidence="12" type="primary">kinE_5</name>
    <name evidence="12" type="ORF">ENSA7_82780</name>
</gene>
<dbReference type="AlphaFoldDB" id="A0A2S9XC05"/>
<keyword evidence="4 12" id="KW-0808">Transferase</keyword>
<name>A0A2S9XC05_9BACT</name>
<dbReference type="InterPro" id="IPR000014">
    <property type="entry name" value="PAS"/>
</dbReference>
<dbReference type="SMART" id="SM00091">
    <property type="entry name" value="PAS"/>
    <property type="match status" value="2"/>
</dbReference>
<dbReference type="Pfam" id="PF02518">
    <property type="entry name" value="HATPase_c"/>
    <property type="match status" value="1"/>
</dbReference>
<dbReference type="PANTHER" id="PTHR43065:SF46">
    <property type="entry name" value="C4-DICARBOXYLATE TRANSPORT SENSOR PROTEIN DCTB"/>
    <property type="match status" value="1"/>
</dbReference>
<reference evidence="12 13" key="1">
    <citation type="submission" date="2018-03" db="EMBL/GenBank/DDBJ databases">
        <title>Draft Genome Sequences of the Obligatory Marine Myxobacteria Enhygromyxa salina SWB007.</title>
        <authorList>
            <person name="Poehlein A."/>
            <person name="Moghaddam J.A."/>
            <person name="Harms H."/>
            <person name="Alanjari M."/>
            <person name="Koenig G.M."/>
            <person name="Daniel R."/>
            <person name="Schaeberle T.F."/>
        </authorList>
    </citation>
    <scope>NUCLEOTIDE SEQUENCE [LARGE SCALE GENOMIC DNA]</scope>
    <source>
        <strain evidence="12 13">SWB007</strain>
    </source>
</reference>
<dbReference type="Gene3D" id="3.30.450.20">
    <property type="entry name" value="PAS domain"/>
    <property type="match status" value="3"/>
</dbReference>
<dbReference type="InterPro" id="IPR005467">
    <property type="entry name" value="His_kinase_dom"/>
</dbReference>
<dbReference type="CDD" id="cd00130">
    <property type="entry name" value="PAS"/>
    <property type="match status" value="2"/>
</dbReference>
<evidence type="ECO:0000256" key="3">
    <source>
        <dbReference type="ARBA" id="ARBA00022553"/>
    </source>
</evidence>
<feature type="coiled-coil region" evidence="9">
    <location>
        <begin position="52"/>
        <end position="79"/>
    </location>
</feature>
<dbReference type="InterPro" id="IPR036890">
    <property type="entry name" value="HATPase_C_sf"/>
</dbReference>
<keyword evidence="5" id="KW-0547">Nucleotide-binding</keyword>
<dbReference type="SUPFAM" id="SSF55874">
    <property type="entry name" value="ATPase domain of HSP90 chaperone/DNA topoisomerase II/histidine kinase"/>
    <property type="match status" value="1"/>
</dbReference>
<dbReference type="InterPro" id="IPR004358">
    <property type="entry name" value="Sig_transdc_His_kin-like_C"/>
</dbReference>
<evidence type="ECO:0000256" key="4">
    <source>
        <dbReference type="ARBA" id="ARBA00022679"/>
    </source>
</evidence>
<evidence type="ECO:0000256" key="5">
    <source>
        <dbReference type="ARBA" id="ARBA00022741"/>
    </source>
</evidence>
<dbReference type="Gene3D" id="3.30.565.10">
    <property type="entry name" value="Histidine kinase-like ATPase, C-terminal domain"/>
    <property type="match status" value="1"/>
</dbReference>
<organism evidence="12 13">
    <name type="scientific">Enhygromyxa salina</name>
    <dbReference type="NCBI Taxonomy" id="215803"/>
    <lineage>
        <taxon>Bacteria</taxon>
        <taxon>Pseudomonadati</taxon>
        <taxon>Myxococcota</taxon>
        <taxon>Polyangia</taxon>
        <taxon>Nannocystales</taxon>
        <taxon>Nannocystaceae</taxon>
        <taxon>Enhygromyxa</taxon>
    </lineage>
</organism>
<evidence type="ECO:0000313" key="12">
    <source>
        <dbReference type="EMBL" id="PRP90393.1"/>
    </source>
</evidence>
<dbReference type="GO" id="GO:0000155">
    <property type="term" value="F:phosphorelay sensor kinase activity"/>
    <property type="evidence" value="ECO:0007669"/>
    <property type="project" value="InterPro"/>
</dbReference>
<dbReference type="InterPro" id="IPR013656">
    <property type="entry name" value="PAS_4"/>
</dbReference>
<dbReference type="InterPro" id="IPR003661">
    <property type="entry name" value="HisK_dim/P_dom"/>
</dbReference>
<proteinExistence type="predicted"/>
<dbReference type="OrthoDB" id="5438009at2"/>
<sequence>MFSVQLCGYNMSGQVADTMVFMDDERDQPDQPDLVSSTEQPAANDPEPVATVQALQLALARTRAELKTAREDLDVFSQLTSGYWWSAGTTEAGREVRAWTTRSFTRTTGHDSDYVKRLASAADVQVHLDDAQPYANIVDAVMRGSSAGGRDQAVHEFRLLGRDGSIMWVRQRLEGRGEGPGRRIHASGELITERKRTEDALGHVEARFLSLVEHAPNVIVTIDLEGTILFVNRQVPVDGREPWELIGSSVFELAGGQSGPNLQAAIAEIVERKSAHEFPLRGIVARGSEEQDARWYEVQGAPVMRGGSVVAITMILTDVTERRVAELALRRSEARWRFLWENVPDRITELDADGRIVVTNRAVGERRAEELYGTHVFTHLSPEAAGALRRAMDNARRTGAPSSYEITVPSATSGERERWWSNRVVPYVDGGARGFLLIGTDVSDRKSAERERANLEAQLRQQQKLESIGTLASGVAHEINNPIQSIMNYADLVRIRAEPGGVVADFAGEIVAETERVATIVRNLLAFARQEKEHHSPARISEVIEATLTLLGAVLRRSQIAVRIEIPEDLPTIKCRSQQIQQVFMNLIGNARDALNARYPEFDENKYVSISASVFERDGEPWVRTTVEDHGSGISGDAIDRVFDPFFSTKARNEGTGLGLSVSHGIIREHRGELEVESKPGEYTRFHVNLRVDNGWGLDLDLES</sequence>
<dbReference type="InterPro" id="IPR035965">
    <property type="entry name" value="PAS-like_dom_sf"/>
</dbReference>
<dbReference type="EC" id="2.7.13.3" evidence="2"/>
<comment type="catalytic activity">
    <reaction evidence="1">
        <text>ATP + protein L-histidine = ADP + protein N-phospho-L-histidine.</text>
        <dbReference type="EC" id="2.7.13.3"/>
    </reaction>
</comment>